<dbReference type="Proteomes" id="UP000714275">
    <property type="component" value="Unassembled WGS sequence"/>
</dbReference>
<proteinExistence type="predicted"/>
<evidence type="ECO:0000313" key="1">
    <source>
        <dbReference type="EMBL" id="KAG1774348.1"/>
    </source>
</evidence>
<sequence length="189" mass="20849">MTVYNSLALLNKYVVAAELNCSGNEMNITPPITLQFNSHTGQCGRPRMEIDPNLLGIALLIILNKRPSMPEGGVKLMKHHLSLKTSSSTTFVAYPNLTQMASQLEWCLPHILTPVYWIMEDNMIWDAGMDISVLMTTSLSILSVHVLDLPSLSDARTAIISWANNCDSESDQPQVMGVILAPRLLLLDA</sequence>
<comment type="caution">
    <text evidence="1">The sequence shown here is derived from an EMBL/GenBank/DDBJ whole genome shotgun (WGS) entry which is preliminary data.</text>
</comment>
<organism evidence="1 2">
    <name type="scientific">Suillus placidus</name>
    <dbReference type="NCBI Taxonomy" id="48579"/>
    <lineage>
        <taxon>Eukaryota</taxon>
        <taxon>Fungi</taxon>
        <taxon>Dikarya</taxon>
        <taxon>Basidiomycota</taxon>
        <taxon>Agaricomycotina</taxon>
        <taxon>Agaricomycetes</taxon>
        <taxon>Agaricomycetidae</taxon>
        <taxon>Boletales</taxon>
        <taxon>Suillineae</taxon>
        <taxon>Suillaceae</taxon>
        <taxon>Suillus</taxon>
    </lineage>
</organism>
<accession>A0A9P7D076</accession>
<dbReference type="AlphaFoldDB" id="A0A9P7D076"/>
<dbReference type="EMBL" id="JABBWD010000042">
    <property type="protein sequence ID" value="KAG1774348.1"/>
    <property type="molecule type" value="Genomic_DNA"/>
</dbReference>
<name>A0A9P7D076_9AGAM</name>
<keyword evidence="2" id="KW-1185">Reference proteome</keyword>
<reference evidence="1" key="1">
    <citation type="journal article" date="2020" name="New Phytol.">
        <title>Comparative genomics reveals dynamic genome evolution in host specialist ectomycorrhizal fungi.</title>
        <authorList>
            <person name="Lofgren L.A."/>
            <person name="Nguyen N.H."/>
            <person name="Vilgalys R."/>
            <person name="Ruytinx J."/>
            <person name="Liao H.L."/>
            <person name="Branco S."/>
            <person name="Kuo A."/>
            <person name="LaButti K."/>
            <person name="Lipzen A."/>
            <person name="Andreopoulos W."/>
            <person name="Pangilinan J."/>
            <person name="Riley R."/>
            <person name="Hundley H."/>
            <person name="Na H."/>
            <person name="Barry K."/>
            <person name="Grigoriev I.V."/>
            <person name="Stajich J.E."/>
            <person name="Kennedy P.G."/>
        </authorList>
    </citation>
    <scope>NUCLEOTIDE SEQUENCE</scope>
    <source>
        <strain evidence="1">DOB743</strain>
    </source>
</reference>
<dbReference type="OrthoDB" id="8068875at2759"/>
<gene>
    <name evidence="1" type="ORF">EV702DRAFT_1047718</name>
</gene>
<protein>
    <submittedName>
        <fullName evidence="1">Uncharacterized protein</fullName>
    </submittedName>
</protein>
<evidence type="ECO:0000313" key="2">
    <source>
        <dbReference type="Proteomes" id="UP000714275"/>
    </source>
</evidence>